<sequence>MSKRYQNEIGVMEDERDCRVGTEHYKSINITGPVGDISSASLRDDCISAFYVLLELYCGKLPWDHLERHQREELYNAKVDYLDEEKWNARFPELLPFWSILNELHKLDFAGKPQYSTIKQILDEMKNHRYYRPAEYLDWLIEENGFDVLW</sequence>
<dbReference type="Proteomes" id="UP001158576">
    <property type="component" value="Chromosome 2"/>
</dbReference>
<evidence type="ECO:0000313" key="1">
    <source>
        <dbReference type="EMBL" id="CAG5112326.1"/>
    </source>
</evidence>
<name>A0ABN7T4D1_OIKDI</name>
<accession>A0ABN7T4D1</accession>
<dbReference type="EMBL" id="OU015567">
    <property type="protein sequence ID" value="CAG5112326.1"/>
    <property type="molecule type" value="Genomic_DNA"/>
</dbReference>
<reference evidence="1 2" key="1">
    <citation type="submission" date="2021-04" db="EMBL/GenBank/DDBJ databases">
        <authorList>
            <person name="Bliznina A."/>
        </authorList>
    </citation>
    <scope>NUCLEOTIDE SEQUENCE [LARGE SCALE GENOMIC DNA]</scope>
</reference>
<dbReference type="InterPro" id="IPR050235">
    <property type="entry name" value="CK1_Ser-Thr_kinase"/>
</dbReference>
<dbReference type="PANTHER" id="PTHR11909">
    <property type="entry name" value="CASEIN KINASE-RELATED"/>
    <property type="match status" value="1"/>
</dbReference>
<proteinExistence type="predicted"/>
<gene>
    <name evidence="1" type="ORF">OKIOD_LOCUS15317</name>
</gene>
<dbReference type="InterPro" id="IPR011009">
    <property type="entry name" value="Kinase-like_dom_sf"/>
</dbReference>
<evidence type="ECO:0000313" key="2">
    <source>
        <dbReference type="Proteomes" id="UP001158576"/>
    </source>
</evidence>
<dbReference type="Gene3D" id="1.10.510.10">
    <property type="entry name" value="Transferase(Phosphotransferase) domain 1"/>
    <property type="match status" value="1"/>
</dbReference>
<protein>
    <submittedName>
        <fullName evidence="1">Oidioi.mRNA.OKI2018_I69.chr2.g6552.t1.cds</fullName>
    </submittedName>
</protein>
<keyword evidence="2" id="KW-1185">Reference proteome</keyword>
<dbReference type="SUPFAM" id="SSF56112">
    <property type="entry name" value="Protein kinase-like (PK-like)"/>
    <property type="match status" value="1"/>
</dbReference>
<organism evidence="1 2">
    <name type="scientific">Oikopleura dioica</name>
    <name type="common">Tunicate</name>
    <dbReference type="NCBI Taxonomy" id="34765"/>
    <lineage>
        <taxon>Eukaryota</taxon>
        <taxon>Metazoa</taxon>
        <taxon>Chordata</taxon>
        <taxon>Tunicata</taxon>
        <taxon>Appendicularia</taxon>
        <taxon>Copelata</taxon>
        <taxon>Oikopleuridae</taxon>
        <taxon>Oikopleura</taxon>
    </lineage>
</organism>